<accession>X1NVP6</accession>
<sequence length="70" mass="7957">MRQRDHQGLRKEYVAKIKGKVKPDYLITAVLDAITAESATDYYAPFSLGYCEFPSYNWKVTIGKRGGVKI</sequence>
<dbReference type="AlphaFoldDB" id="X1NVP6"/>
<protein>
    <submittedName>
        <fullName evidence="1">Uncharacterized protein</fullName>
    </submittedName>
</protein>
<feature type="non-terminal residue" evidence="1">
    <location>
        <position position="70"/>
    </location>
</feature>
<reference evidence="1" key="1">
    <citation type="journal article" date="2014" name="Front. Microbiol.">
        <title>High frequency of phylogenetically diverse reductive dehalogenase-homologous genes in deep subseafloor sedimentary metagenomes.</title>
        <authorList>
            <person name="Kawai M."/>
            <person name="Futagami T."/>
            <person name="Toyoda A."/>
            <person name="Takaki Y."/>
            <person name="Nishi S."/>
            <person name="Hori S."/>
            <person name="Arai W."/>
            <person name="Tsubouchi T."/>
            <person name="Morono Y."/>
            <person name="Uchiyama I."/>
            <person name="Ito T."/>
            <person name="Fujiyama A."/>
            <person name="Inagaki F."/>
            <person name="Takami H."/>
        </authorList>
    </citation>
    <scope>NUCLEOTIDE SEQUENCE</scope>
    <source>
        <strain evidence="1">Expedition CK06-06</strain>
    </source>
</reference>
<dbReference type="EMBL" id="BARV01042459">
    <property type="protein sequence ID" value="GAI48102.1"/>
    <property type="molecule type" value="Genomic_DNA"/>
</dbReference>
<name>X1NVP6_9ZZZZ</name>
<evidence type="ECO:0000313" key="1">
    <source>
        <dbReference type="EMBL" id="GAI48102.1"/>
    </source>
</evidence>
<proteinExistence type="predicted"/>
<organism evidence="1">
    <name type="scientific">marine sediment metagenome</name>
    <dbReference type="NCBI Taxonomy" id="412755"/>
    <lineage>
        <taxon>unclassified sequences</taxon>
        <taxon>metagenomes</taxon>
        <taxon>ecological metagenomes</taxon>
    </lineage>
</organism>
<comment type="caution">
    <text evidence="1">The sequence shown here is derived from an EMBL/GenBank/DDBJ whole genome shotgun (WGS) entry which is preliminary data.</text>
</comment>
<gene>
    <name evidence="1" type="ORF">S06H3_63844</name>
</gene>